<dbReference type="Gene3D" id="3.10.580.10">
    <property type="entry name" value="CBS-domain"/>
    <property type="match status" value="1"/>
</dbReference>
<comment type="subunit">
    <text evidence="9">Homodimer.</text>
</comment>
<keyword evidence="4 9" id="KW-0812">Transmembrane</keyword>
<keyword evidence="12" id="KW-1185">Reference proteome</keyword>
<dbReference type="InterPro" id="IPR038076">
    <property type="entry name" value="MgtE_N_sf"/>
</dbReference>
<feature type="transmembrane region" description="Helical" evidence="9">
    <location>
        <begin position="431"/>
        <end position="454"/>
    </location>
</feature>
<evidence type="ECO:0000256" key="2">
    <source>
        <dbReference type="ARBA" id="ARBA00009749"/>
    </source>
</evidence>
<accession>A0A9W6GNS7</accession>
<keyword evidence="9" id="KW-1003">Cell membrane</keyword>
<evidence type="ECO:0000256" key="5">
    <source>
        <dbReference type="ARBA" id="ARBA00022842"/>
    </source>
</evidence>
<dbReference type="InterPro" id="IPR006667">
    <property type="entry name" value="SLC41_membr_dom"/>
</dbReference>
<feature type="transmembrane region" description="Helical" evidence="9">
    <location>
        <begin position="366"/>
        <end position="388"/>
    </location>
</feature>
<dbReference type="EMBL" id="BSDY01000014">
    <property type="protein sequence ID" value="GLI57224.1"/>
    <property type="molecule type" value="Genomic_DNA"/>
</dbReference>
<dbReference type="SMART" id="SM00116">
    <property type="entry name" value="CBS"/>
    <property type="match status" value="2"/>
</dbReference>
<dbReference type="Pfam" id="PF01769">
    <property type="entry name" value="MgtE"/>
    <property type="match status" value="1"/>
</dbReference>
<evidence type="ECO:0000313" key="12">
    <source>
        <dbReference type="Proteomes" id="UP001144471"/>
    </source>
</evidence>
<dbReference type="Pfam" id="PF03448">
    <property type="entry name" value="MgtE_N"/>
    <property type="match status" value="1"/>
</dbReference>
<dbReference type="Pfam" id="PF00571">
    <property type="entry name" value="CBS"/>
    <property type="match status" value="1"/>
</dbReference>
<gene>
    <name evidence="11" type="primary">mgtE</name>
    <name evidence="11" type="ORF">PM10SUCC1_27380</name>
</gene>
<dbReference type="InterPro" id="IPR006668">
    <property type="entry name" value="Mg_transptr_MgtE_intracell_dom"/>
</dbReference>
<dbReference type="Gene3D" id="1.25.60.10">
    <property type="entry name" value="MgtE N-terminal domain-like"/>
    <property type="match status" value="1"/>
</dbReference>
<dbReference type="AlphaFoldDB" id="A0A9W6GNS7"/>
<feature type="domain" description="CBS" evidence="10">
    <location>
        <begin position="207"/>
        <end position="266"/>
    </location>
</feature>
<dbReference type="InterPro" id="IPR046342">
    <property type="entry name" value="CBS_dom_sf"/>
</dbReference>
<dbReference type="CDD" id="cd04606">
    <property type="entry name" value="CBS_pair_Mg_transporter"/>
    <property type="match status" value="1"/>
</dbReference>
<dbReference type="Gene3D" id="1.10.357.20">
    <property type="entry name" value="SLC41 divalent cation transporters, integral membrane domain"/>
    <property type="match status" value="1"/>
</dbReference>
<dbReference type="SUPFAM" id="SSF54631">
    <property type="entry name" value="CBS-domain pair"/>
    <property type="match status" value="1"/>
</dbReference>
<keyword evidence="7 9" id="KW-0472">Membrane</keyword>
<keyword evidence="5 9" id="KW-0460">Magnesium</keyword>
<evidence type="ECO:0000256" key="4">
    <source>
        <dbReference type="ARBA" id="ARBA00022692"/>
    </source>
</evidence>
<sequence length="455" mass="51479">MRIGRDILQLTDLLESFLRNQGEEKFHYSELSKVFKRLGRLDKDKYREYIKRMPTNILGDILLDLSDRNLEDALEVLSLKKLINSIKHLESDDATDLLEDIEEISEELAHQIMEGLDNKNQEEIQLLRSYEDDHAGAYMQLEVFMANHNETVRNTIERFRVLKGNGELENISSVFITGDYKNLVATISLDDLILFDLESPFKEILSKTPEKYRSRYVRDTDDIEEVAKLFKEYDLSVLPVIDAQGYVMGRITADDIYDILQELATEQMYNLAGVDDDVEGENRAMDISRKRGKWQFLNMCTAFFSASVIGQYQETIEVLPALAVLMPIVASMGGNTGNQALTVMVRRLGMGEVDNTNWDQSLAREMIVAVTNGLIFATLVGLGSFLWFDNYKVSMVMSVAILMNFTIAGLCGTLIPILLKKLNTDPAVGSSILLTMITDALGFLIFLGLAKLLIF</sequence>
<reference evidence="11" key="1">
    <citation type="submission" date="2022-12" db="EMBL/GenBank/DDBJ databases">
        <title>Reference genome sequencing for broad-spectrum identification of bacterial and archaeal isolates by mass spectrometry.</title>
        <authorList>
            <person name="Sekiguchi Y."/>
            <person name="Tourlousse D.M."/>
        </authorList>
    </citation>
    <scope>NUCLEOTIDE SEQUENCE</scope>
    <source>
        <strain evidence="11">10succ1</strain>
    </source>
</reference>
<dbReference type="SUPFAM" id="SSF158791">
    <property type="entry name" value="MgtE N-terminal domain-like"/>
    <property type="match status" value="1"/>
</dbReference>
<name>A0A9W6GNS7_9FUSO</name>
<dbReference type="GO" id="GO:0005886">
    <property type="term" value="C:plasma membrane"/>
    <property type="evidence" value="ECO:0007669"/>
    <property type="project" value="UniProtKB-SubCell"/>
</dbReference>
<keyword evidence="6 9" id="KW-1133">Transmembrane helix</keyword>
<comment type="subcellular location">
    <subcellularLocation>
        <location evidence="9">Cell membrane</location>
        <topology evidence="9">Multi-pass membrane protein</topology>
    </subcellularLocation>
    <subcellularLocation>
        <location evidence="1">Membrane</location>
        <topology evidence="1">Multi-pass membrane protein</topology>
    </subcellularLocation>
</comment>
<dbReference type="PROSITE" id="PS51371">
    <property type="entry name" value="CBS"/>
    <property type="match status" value="1"/>
</dbReference>
<evidence type="ECO:0000256" key="3">
    <source>
        <dbReference type="ARBA" id="ARBA00022448"/>
    </source>
</evidence>
<evidence type="ECO:0000259" key="10">
    <source>
        <dbReference type="PROSITE" id="PS51371"/>
    </source>
</evidence>
<keyword evidence="3 9" id="KW-0813">Transport</keyword>
<comment type="similarity">
    <text evidence="2 9">Belongs to the SLC41A transporter family.</text>
</comment>
<comment type="function">
    <text evidence="9">Acts as a magnesium transporter.</text>
</comment>
<evidence type="ECO:0000256" key="8">
    <source>
        <dbReference type="PROSITE-ProRule" id="PRU00703"/>
    </source>
</evidence>
<evidence type="ECO:0000256" key="1">
    <source>
        <dbReference type="ARBA" id="ARBA00004141"/>
    </source>
</evidence>
<keyword evidence="9" id="KW-0479">Metal-binding</keyword>
<dbReference type="PANTHER" id="PTHR43773:SF1">
    <property type="entry name" value="MAGNESIUM TRANSPORTER MGTE"/>
    <property type="match status" value="1"/>
</dbReference>
<evidence type="ECO:0000313" key="11">
    <source>
        <dbReference type="EMBL" id="GLI57224.1"/>
    </source>
</evidence>
<evidence type="ECO:0000256" key="9">
    <source>
        <dbReference type="RuleBase" id="RU362011"/>
    </source>
</evidence>
<dbReference type="SMART" id="SM00924">
    <property type="entry name" value="MgtE_N"/>
    <property type="match status" value="1"/>
</dbReference>
<dbReference type="InterPro" id="IPR000644">
    <property type="entry name" value="CBS_dom"/>
</dbReference>
<feature type="transmembrane region" description="Helical" evidence="9">
    <location>
        <begin position="394"/>
        <end position="419"/>
    </location>
</feature>
<dbReference type="GO" id="GO:0015095">
    <property type="term" value="F:magnesium ion transmembrane transporter activity"/>
    <property type="evidence" value="ECO:0007669"/>
    <property type="project" value="UniProtKB-UniRule"/>
</dbReference>
<dbReference type="InterPro" id="IPR036739">
    <property type="entry name" value="SLC41_membr_dom_sf"/>
</dbReference>
<organism evidence="11 12">
    <name type="scientific">Propionigenium maris DSM 9537</name>
    <dbReference type="NCBI Taxonomy" id="1123000"/>
    <lineage>
        <taxon>Bacteria</taxon>
        <taxon>Fusobacteriati</taxon>
        <taxon>Fusobacteriota</taxon>
        <taxon>Fusobacteriia</taxon>
        <taxon>Fusobacteriales</taxon>
        <taxon>Fusobacteriaceae</taxon>
        <taxon>Propionigenium</taxon>
    </lineage>
</organism>
<dbReference type="PANTHER" id="PTHR43773">
    <property type="entry name" value="MAGNESIUM TRANSPORTER MGTE"/>
    <property type="match status" value="1"/>
</dbReference>
<proteinExistence type="inferred from homology"/>
<dbReference type="RefSeq" id="WP_281836737.1">
    <property type="nucleotide sequence ID" value="NZ_BSDY01000014.1"/>
</dbReference>
<keyword evidence="8" id="KW-0129">CBS domain</keyword>
<comment type="caution">
    <text evidence="11">The sequence shown here is derived from an EMBL/GenBank/DDBJ whole genome shotgun (WGS) entry which is preliminary data.</text>
</comment>
<dbReference type="NCBIfam" id="TIGR00400">
    <property type="entry name" value="mgtE"/>
    <property type="match status" value="1"/>
</dbReference>
<dbReference type="Proteomes" id="UP001144471">
    <property type="component" value="Unassembled WGS sequence"/>
</dbReference>
<dbReference type="SUPFAM" id="SSF161093">
    <property type="entry name" value="MgtE membrane domain-like"/>
    <property type="match status" value="1"/>
</dbReference>
<evidence type="ECO:0000256" key="7">
    <source>
        <dbReference type="ARBA" id="ARBA00023136"/>
    </source>
</evidence>
<dbReference type="GO" id="GO:0046872">
    <property type="term" value="F:metal ion binding"/>
    <property type="evidence" value="ECO:0007669"/>
    <property type="project" value="UniProtKB-KW"/>
</dbReference>
<protein>
    <recommendedName>
        <fullName evidence="9">Magnesium transporter MgtE</fullName>
    </recommendedName>
</protein>
<comment type="caution">
    <text evidence="9">Lacks conserved residue(s) required for the propagation of feature annotation.</text>
</comment>
<evidence type="ECO:0000256" key="6">
    <source>
        <dbReference type="ARBA" id="ARBA00022989"/>
    </source>
</evidence>
<dbReference type="InterPro" id="IPR006669">
    <property type="entry name" value="MgtE_transporter"/>
</dbReference>